<sequence>MNTIQNKEFGGLSGQVRGQPEAVKIKYCLYARKSTESEERQVLSIDSQIKEMLQIAERDRLEVVEIRRESHSAKNSSERPVFNSLIADIKDGKFNGLLTWAPDRLSRNAGDLGSLVDLMDQKLLLEIRTFGQHFSNSPNEKFLLMILCSQAKLENDNRGVNVKRGLRTRCEMGLRPGVAPTGYLNVKEMDKRCHAIVDPDRGPIIKQLFEKVAYDKWSGRKLYHWLRFEINFRTKSNHHLSLSNIYIILQNTFYYGVFEYPTKSGNWYTGKHVPLITKELFDLVQEQLQRSEISKNNKEFAFTKMISCGLCDSGITACEKFKNQKNGNVHRYVYYGCTRSKDINCKGGYLREDDLINQLANEFDKIDVNELGIKIKFEQEVERYRKFRKGVLNISRDAATEPQEIDIKTYAKYLLKEGSVIEKRELLANIKSRLKLTNKKIVLEN</sequence>
<dbReference type="PANTHER" id="PTHR30461">
    <property type="entry name" value="DNA-INVERTASE FROM LAMBDOID PROPHAGE"/>
    <property type="match status" value="1"/>
</dbReference>
<dbReference type="Pfam" id="PF07508">
    <property type="entry name" value="Recombinase"/>
    <property type="match status" value="1"/>
</dbReference>
<protein>
    <recommendedName>
        <fullName evidence="5">Recombinase domain-containing protein</fullName>
    </recommendedName>
</protein>
<dbReference type="InterPro" id="IPR025827">
    <property type="entry name" value="Zn_ribbon_recom_dom"/>
</dbReference>
<evidence type="ECO:0000313" key="3">
    <source>
        <dbReference type="EMBL" id="OGN14330.1"/>
    </source>
</evidence>
<dbReference type="EMBL" id="MGJV01000027">
    <property type="protein sequence ID" value="OGN14330.1"/>
    <property type="molecule type" value="Genomic_DNA"/>
</dbReference>
<dbReference type="CDD" id="cd00338">
    <property type="entry name" value="Ser_Recombinase"/>
    <property type="match status" value="1"/>
</dbReference>
<comment type="caution">
    <text evidence="3">The sequence shown here is derived from an EMBL/GenBank/DDBJ whole genome shotgun (WGS) entry which is preliminary data.</text>
</comment>
<dbReference type="InterPro" id="IPR036162">
    <property type="entry name" value="Resolvase-like_N_sf"/>
</dbReference>
<dbReference type="PANTHER" id="PTHR30461:SF23">
    <property type="entry name" value="DNA RECOMBINASE-RELATED"/>
    <property type="match status" value="1"/>
</dbReference>
<dbReference type="SMART" id="SM00857">
    <property type="entry name" value="Resolvase"/>
    <property type="match status" value="1"/>
</dbReference>
<dbReference type="Gene3D" id="3.40.50.1390">
    <property type="entry name" value="Resolvase, N-terminal catalytic domain"/>
    <property type="match status" value="1"/>
</dbReference>
<dbReference type="InterPro" id="IPR011109">
    <property type="entry name" value="DNA_bind_recombinase_dom"/>
</dbReference>
<evidence type="ECO:0000313" key="4">
    <source>
        <dbReference type="Proteomes" id="UP000176581"/>
    </source>
</evidence>
<name>A0A1F8FNM8_9BACT</name>
<evidence type="ECO:0000259" key="1">
    <source>
        <dbReference type="PROSITE" id="PS51736"/>
    </source>
</evidence>
<dbReference type="Gene3D" id="3.90.1750.20">
    <property type="entry name" value="Putative Large Serine Recombinase, Chain B, Domain 2"/>
    <property type="match status" value="1"/>
</dbReference>
<dbReference type="Proteomes" id="UP000176581">
    <property type="component" value="Unassembled WGS sequence"/>
</dbReference>
<dbReference type="GO" id="GO:0003677">
    <property type="term" value="F:DNA binding"/>
    <property type="evidence" value="ECO:0007669"/>
    <property type="project" value="InterPro"/>
</dbReference>
<organism evidence="3 4">
    <name type="scientific">Candidatus Yanofskybacteria bacterium RIFCSPHIGHO2_02_FULL_43_22</name>
    <dbReference type="NCBI Taxonomy" id="1802681"/>
    <lineage>
        <taxon>Bacteria</taxon>
        <taxon>Candidatus Yanofskyibacteriota</taxon>
    </lineage>
</organism>
<dbReference type="InterPro" id="IPR006119">
    <property type="entry name" value="Resolv_N"/>
</dbReference>
<dbReference type="GO" id="GO:0000150">
    <property type="term" value="F:DNA strand exchange activity"/>
    <property type="evidence" value="ECO:0007669"/>
    <property type="project" value="InterPro"/>
</dbReference>
<proteinExistence type="predicted"/>
<evidence type="ECO:0008006" key="5">
    <source>
        <dbReference type="Google" id="ProtNLM"/>
    </source>
</evidence>
<feature type="domain" description="Recombinase" evidence="2">
    <location>
        <begin position="180"/>
        <end position="294"/>
    </location>
</feature>
<dbReference type="PROSITE" id="PS51737">
    <property type="entry name" value="RECOMBINASE_DNA_BIND"/>
    <property type="match status" value="1"/>
</dbReference>
<dbReference type="PROSITE" id="PS51736">
    <property type="entry name" value="RECOMBINASES_3"/>
    <property type="match status" value="1"/>
</dbReference>
<reference evidence="3 4" key="1">
    <citation type="journal article" date="2016" name="Nat. Commun.">
        <title>Thousands of microbial genomes shed light on interconnected biogeochemical processes in an aquifer system.</title>
        <authorList>
            <person name="Anantharaman K."/>
            <person name="Brown C.T."/>
            <person name="Hug L.A."/>
            <person name="Sharon I."/>
            <person name="Castelle C.J."/>
            <person name="Probst A.J."/>
            <person name="Thomas B.C."/>
            <person name="Singh A."/>
            <person name="Wilkins M.J."/>
            <person name="Karaoz U."/>
            <person name="Brodie E.L."/>
            <person name="Williams K.H."/>
            <person name="Hubbard S.S."/>
            <person name="Banfield J.F."/>
        </authorList>
    </citation>
    <scope>NUCLEOTIDE SEQUENCE [LARGE SCALE GENOMIC DNA]</scope>
</reference>
<dbReference type="Pfam" id="PF00239">
    <property type="entry name" value="Resolvase"/>
    <property type="match status" value="1"/>
</dbReference>
<dbReference type="InterPro" id="IPR038109">
    <property type="entry name" value="DNA_bind_recomb_sf"/>
</dbReference>
<feature type="domain" description="Resolvase/invertase-type recombinase catalytic" evidence="1">
    <location>
        <begin position="26"/>
        <end position="173"/>
    </location>
</feature>
<dbReference type="Pfam" id="PF13408">
    <property type="entry name" value="Zn_ribbon_recom"/>
    <property type="match status" value="1"/>
</dbReference>
<gene>
    <name evidence="3" type="ORF">A3J47_01840</name>
</gene>
<dbReference type="SUPFAM" id="SSF53041">
    <property type="entry name" value="Resolvase-like"/>
    <property type="match status" value="1"/>
</dbReference>
<dbReference type="AlphaFoldDB" id="A0A1F8FNM8"/>
<evidence type="ECO:0000259" key="2">
    <source>
        <dbReference type="PROSITE" id="PS51737"/>
    </source>
</evidence>
<dbReference type="InterPro" id="IPR050639">
    <property type="entry name" value="SSR_resolvase"/>
</dbReference>
<accession>A0A1F8FNM8</accession>